<comment type="similarity">
    <text evidence="1">Belongs to the PrpF family.</text>
</comment>
<keyword evidence="2 3" id="KW-0413">Isomerase</keyword>
<dbReference type="GO" id="GO:0016853">
    <property type="term" value="F:isomerase activity"/>
    <property type="evidence" value="ECO:0007669"/>
    <property type="project" value="UniProtKB-KW"/>
</dbReference>
<dbReference type="Proteomes" id="UP001431209">
    <property type="component" value="Unassembled WGS sequence"/>
</dbReference>
<organism evidence="3 4">
    <name type="scientific">Acrasis kona</name>
    <dbReference type="NCBI Taxonomy" id="1008807"/>
    <lineage>
        <taxon>Eukaryota</taxon>
        <taxon>Discoba</taxon>
        <taxon>Heterolobosea</taxon>
        <taxon>Tetramitia</taxon>
        <taxon>Eutetramitia</taxon>
        <taxon>Acrasidae</taxon>
        <taxon>Acrasis</taxon>
    </lineage>
</organism>
<dbReference type="Gene3D" id="3.10.310.10">
    <property type="entry name" value="Diaminopimelate Epimerase, Chain A, domain 1"/>
    <property type="match status" value="2"/>
</dbReference>
<name>A0AAW2YKN0_9EUKA</name>
<dbReference type="EMBL" id="JAOPGA020000184">
    <property type="protein sequence ID" value="KAL0477481.1"/>
    <property type="molecule type" value="Genomic_DNA"/>
</dbReference>
<dbReference type="AlphaFoldDB" id="A0AAW2YKN0"/>
<dbReference type="Pfam" id="PF04303">
    <property type="entry name" value="PrpF"/>
    <property type="match status" value="1"/>
</dbReference>
<evidence type="ECO:0000313" key="3">
    <source>
        <dbReference type="EMBL" id="KAL0477481.1"/>
    </source>
</evidence>
<protein>
    <submittedName>
        <fullName evidence="3">Isomerase YraM</fullName>
    </submittedName>
</protein>
<keyword evidence="4" id="KW-1185">Reference proteome</keyword>
<evidence type="ECO:0000313" key="4">
    <source>
        <dbReference type="Proteomes" id="UP001431209"/>
    </source>
</evidence>
<accession>A0AAW2YKN0</accession>
<dbReference type="InterPro" id="IPR007400">
    <property type="entry name" value="PrpF-like"/>
</dbReference>
<dbReference type="PANTHER" id="PTHR43709:SF2">
    <property type="entry name" value="DUF453 DOMAIN PROTEIN (AFU_ORTHOLOGUE AFUA_6G00360)"/>
    <property type="match status" value="1"/>
</dbReference>
<evidence type="ECO:0000256" key="1">
    <source>
        <dbReference type="ARBA" id="ARBA00007673"/>
    </source>
</evidence>
<proteinExistence type="inferred from homology"/>
<dbReference type="SUPFAM" id="SSF54506">
    <property type="entry name" value="Diaminopimelate epimerase-like"/>
    <property type="match status" value="2"/>
</dbReference>
<reference evidence="3 4" key="1">
    <citation type="submission" date="2024-03" db="EMBL/GenBank/DDBJ databases">
        <title>The Acrasis kona genome and developmental transcriptomes reveal deep origins of eukaryotic multicellular pathways.</title>
        <authorList>
            <person name="Sheikh S."/>
            <person name="Fu C.-J."/>
            <person name="Brown M.W."/>
            <person name="Baldauf S.L."/>
        </authorList>
    </citation>
    <scope>NUCLEOTIDE SEQUENCE [LARGE SCALE GENOMIC DNA]</scope>
    <source>
        <strain evidence="3 4">ATCC MYA-3509</strain>
    </source>
</reference>
<gene>
    <name evidence="3" type="ORF">AKO1_008213</name>
</gene>
<sequence length="357" mass="38578">MGDSSLQLPESIPSTFIRGGTSKGIFIKEDNLPSDRKIWSAIFTKIMGSPDPHLRQLNGMGGGISSLSKICIIRGSSDENTVEFTFCQVGIENEICDFNGTCGNLMAAVAPFAYEEDVVKPIIESQQATVIIKDLNTDKYVRVSFPLKQDNKVDWNGQHEISGVSGTGPRITCEYLNVGGSKTGKLYPTGNKMDLLQIGTDTIEATLIDGPNPTIFVAAEQFQTSPHQTLNEKTLLLLEKIRVAGAVKMGLSNSIEEAERIQAIPKISLISKHPGGIRALTLSMKVVHKAIPITASLCLAICMASEGTLPHRIKDGDRIYHPTGYIDVKANLDQGSNGVTASIVTTAKKLMKGFVFL</sequence>
<evidence type="ECO:0000256" key="2">
    <source>
        <dbReference type="ARBA" id="ARBA00023235"/>
    </source>
</evidence>
<comment type="caution">
    <text evidence="3">The sequence shown here is derived from an EMBL/GenBank/DDBJ whole genome shotgun (WGS) entry which is preliminary data.</text>
</comment>
<dbReference type="PANTHER" id="PTHR43709">
    <property type="entry name" value="ACONITATE ISOMERASE-RELATED"/>
    <property type="match status" value="1"/>
</dbReference>